<gene>
    <name evidence="3" type="ORF">QBC32DRAFT_220711</name>
</gene>
<proteinExistence type="predicted"/>
<accession>A0AAN6NQ02</accession>
<feature type="transmembrane region" description="Helical" evidence="2">
    <location>
        <begin position="262"/>
        <end position="287"/>
    </location>
</feature>
<feature type="region of interest" description="Disordered" evidence="1">
    <location>
        <begin position="59"/>
        <end position="94"/>
    </location>
</feature>
<name>A0AAN6NQ02_9PEZI</name>
<keyword evidence="2" id="KW-0812">Transmembrane</keyword>
<reference evidence="3" key="1">
    <citation type="journal article" date="2023" name="Mol. Phylogenet. Evol.">
        <title>Genome-scale phylogeny and comparative genomics of the fungal order Sordariales.</title>
        <authorList>
            <person name="Hensen N."/>
            <person name="Bonometti L."/>
            <person name="Westerberg I."/>
            <person name="Brannstrom I.O."/>
            <person name="Guillou S."/>
            <person name="Cros-Aarteil S."/>
            <person name="Calhoun S."/>
            <person name="Haridas S."/>
            <person name="Kuo A."/>
            <person name="Mondo S."/>
            <person name="Pangilinan J."/>
            <person name="Riley R."/>
            <person name="LaButti K."/>
            <person name="Andreopoulos B."/>
            <person name="Lipzen A."/>
            <person name="Chen C."/>
            <person name="Yan M."/>
            <person name="Daum C."/>
            <person name="Ng V."/>
            <person name="Clum A."/>
            <person name="Steindorff A."/>
            <person name="Ohm R.A."/>
            <person name="Martin F."/>
            <person name="Silar P."/>
            <person name="Natvig D.O."/>
            <person name="Lalanne C."/>
            <person name="Gautier V."/>
            <person name="Ament-Velasquez S.L."/>
            <person name="Kruys A."/>
            <person name="Hutchinson M.I."/>
            <person name="Powell A.J."/>
            <person name="Barry K."/>
            <person name="Miller A.N."/>
            <person name="Grigoriev I.V."/>
            <person name="Debuchy R."/>
            <person name="Gladieux P."/>
            <person name="Hiltunen Thoren M."/>
            <person name="Johannesson H."/>
        </authorList>
    </citation>
    <scope>NUCLEOTIDE SEQUENCE</scope>
    <source>
        <strain evidence="3">CBS 626.80</strain>
    </source>
</reference>
<dbReference type="AlphaFoldDB" id="A0AAN6NQ02"/>
<organism evidence="3 4">
    <name type="scientific">Pseudoneurospora amorphoporcata</name>
    <dbReference type="NCBI Taxonomy" id="241081"/>
    <lineage>
        <taxon>Eukaryota</taxon>
        <taxon>Fungi</taxon>
        <taxon>Dikarya</taxon>
        <taxon>Ascomycota</taxon>
        <taxon>Pezizomycotina</taxon>
        <taxon>Sordariomycetes</taxon>
        <taxon>Sordariomycetidae</taxon>
        <taxon>Sordariales</taxon>
        <taxon>Sordariaceae</taxon>
        <taxon>Pseudoneurospora</taxon>
    </lineage>
</organism>
<protein>
    <submittedName>
        <fullName evidence="3">Uncharacterized protein</fullName>
    </submittedName>
</protein>
<keyword evidence="2" id="KW-0472">Membrane</keyword>
<comment type="caution">
    <text evidence="3">The sequence shown here is derived from an EMBL/GenBank/DDBJ whole genome shotgun (WGS) entry which is preliminary data.</text>
</comment>
<evidence type="ECO:0000256" key="2">
    <source>
        <dbReference type="SAM" id="Phobius"/>
    </source>
</evidence>
<evidence type="ECO:0000313" key="4">
    <source>
        <dbReference type="Proteomes" id="UP001303222"/>
    </source>
</evidence>
<feature type="compositionally biased region" description="Polar residues" evidence="1">
    <location>
        <begin position="73"/>
        <end position="87"/>
    </location>
</feature>
<sequence length="353" mass="40126">MAQSHQAPDDSTLRAHPRDSLMNTWIPALFGSAPSRLLKPPPKPKPLDYIYGLNVESTSEHTTTYTEPKDSKSTQSKTSGNTQAVQSSERKSWRSLTSVTMRRLNMSRDSIPSAFAWKSPGETAKDTTIDEAKYKNQNPKHMDKVSNLDINDTILLTQTWEIQNTLQCTKRTVTNSPKQKQNSRNIPMSTERLDRIRAWNVALERRHRLRRRIRRTARSLERYLKERGTPPKPTETAYNSGGTTIQSKIPWPDRIAKICTRFMYFVGFSIILGSCVGIAIVICKLLFLQGHYQRDTAFSSVTDYDEYATDGKACLNNYPCLSNPQCLDTPLHLRMTRLGLGPDGGRDFWSLPL</sequence>
<dbReference type="EMBL" id="MU859234">
    <property type="protein sequence ID" value="KAK3948989.1"/>
    <property type="molecule type" value="Genomic_DNA"/>
</dbReference>
<evidence type="ECO:0000313" key="3">
    <source>
        <dbReference type="EMBL" id="KAK3948989.1"/>
    </source>
</evidence>
<reference evidence="3" key="2">
    <citation type="submission" date="2023-06" db="EMBL/GenBank/DDBJ databases">
        <authorList>
            <consortium name="Lawrence Berkeley National Laboratory"/>
            <person name="Mondo S.J."/>
            <person name="Hensen N."/>
            <person name="Bonometti L."/>
            <person name="Westerberg I."/>
            <person name="Brannstrom I.O."/>
            <person name="Guillou S."/>
            <person name="Cros-Aarteil S."/>
            <person name="Calhoun S."/>
            <person name="Haridas S."/>
            <person name="Kuo A."/>
            <person name="Pangilinan J."/>
            <person name="Riley R."/>
            <person name="Labutti K."/>
            <person name="Andreopoulos B."/>
            <person name="Lipzen A."/>
            <person name="Chen C."/>
            <person name="Yanf M."/>
            <person name="Daum C."/>
            <person name="Ng V."/>
            <person name="Clum A."/>
            <person name="Steindorff A."/>
            <person name="Ohm R."/>
            <person name="Martin F."/>
            <person name="Silar P."/>
            <person name="Natvig D."/>
            <person name="Lalanne C."/>
            <person name="Gautier V."/>
            <person name="Ament-Velasquez S.L."/>
            <person name="Kruys A."/>
            <person name="Hutchinson M.I."/>
            <person name="Powell A.J."/>
            <person name="Barry K."/>
            <person name="Miller A.N."/>
            <person name="Grigoriev I.V."/>
            <person name="Debuchy R."/>
            <person name="Gladieux P."/>
            <person name="Thoren M.H."/>
            <person name="Johannesson H."/>
        </authorList>
    </citation>
    <scope>NUCLEOTIDE SEQUENCE</scope>
    <source>
        <strain evidence="3">CBS 626.80</strain>
    </source>
</reference>
<dbReference type="Proteomes" id="UP001303222">
    <property type="component" value="Unassembled WGS sequence"/>
</dbReference>
<evidence type="ECO:0000256" key="1">
    <source>
        <dbReference type="SAM" id="MobiDB-lite"/>
    </source>
</evidence>
<keyword evidence="4" id="KW-1185">Reference proteome</keyword>
<keyword evidence="2" id="KW-1133">Transmembrane helix</keyword>